<evidence type="ECO:0000313" key="1">
    <source>
        <dbReference type="EMBL" id="PXX42041.1"/>
    </source>
</evidence>
<comment type="caution">
    <text evidence="1">The sequence shown here is derived from an EMBL/GenBank/DDBJ whole genome shotgun (WGS) entry which is preliminary data.</text>
</comment>
<organism evidence="1 2">
    <name type="scientific">Undibacterium pigrum</name>
    <dbReference type="NCBI Taxonomy" id="401470"/>
    <lineage>
        <taxon>Bacteria</taxon>
        <taxon>Pseudomonadati</taxon>
        <taxon>Pseudomonadota</taxon>
        <taxon>Betaproteobacteria</taxon>
        <taxon>Burkholderiales</taxon>
        <taxon>Oxalobacteraceae</taxon>
        <taxon>Undibacterium</taxon>
    </lineage>
</organism>
<name>A0A318J600_9BURK</name>
<evidence type="ECO:0000313" key="2">
    <source>
        <dbReference type="Proteomes" id="UP000247792"/>
    </source>
</evidence>
<protein>
    <submittedName>
        <fullName evidence="1">Uncharacterized protein</fullName>
    </submittedName>
</protein>
<sequence>MTCEYAFPFNLLISARTSQVDIMHSMFNKLLTAVGLNFAASGATAGVSHSPYADEAMNTIYNLLFCDNPDGFKSKSGDTPTRWQSILFSSPADFSALEALASDTTAEGRVRFLAFSRLREQGKTVQPKILLGVIIEVPLTGGLDTLAAFSEGGVRYINQSGKLVVIEGVDSFLPMVKKLFSVSEPVVSQIGPWDKPRLAPPKQGNVRLTFLVSDGLYFGEGPMSVMQREAMAGPIINHAAELLQAVVATGLK</sequence>
<keyword evidence="2" id="KW-1185">Reference proteome</keyword>
<reference evidence="1 2" key="1">
    <citation type="submission" date="2018-05" db="EMBL/GenBank/DDBJ databases">
        <title>Genomic Encyclopedia of Type Strains, Phase IV (KMG-IV): sequencing the most valuable type-strain genomes for metagenomic binning, comparative biology and taxonomic classification.</title>
        <authorList>
            <person name="Goeker M."/>
        </authorList>
    </citation>
    <scope>NUCLEOTIDE SEQUENCE [LARGE SCALE GENOMIC DNA]</scope>
    <source>
        <strain evidence="1 2">DSM 19792</strain>
    </source>
</reference>
<dbReference type="EMBL" id="QJKB01000006">
    <property type="protein sequence ID" value="PXX42041.1"/>
    <property type="molecule type" value="Genomic_DNA"/>
</dbReference>
<accession>A0A318J600</accession>
<proteinExistence type="predicted"/>
<dbReference type="Proteomes" id="UP000247792">
    <property type="component" value="Unassembled WGS sequence"/>
</dbReference>
<dbReference type="AlphaFoldDB" id="A0A318J600"/>
<gene>
    <name evidence="1" type="ORF">DFR42_106220</name>
</gene>